<comment type="similarity">
    <text evidence="2 7">Belongs to the BI1 family.</text>
</comment>
<evidence type="ECO:0000256" key="1">
    <source>
        <dbReference type="ARBA" id="ARBA00004651"/>
    </source>
</evidence>
<dbReference type="Pfam" id="PF01027">
    <property type="entry name" value="Bax1-I"/>
    <property type="match status" value="1"/>
</dbReference>
<dbReference type="PANTHER" id="PTHR23291:SF115">
    <property type="entry name" value="MODULATOR OF FTSH PROTEASE YCCA"/>
    <property type="match status" value="1"/>
</dbReference>
<evidence type="ECO:0000256" key="5">
    <source>
        <dbReference type="ARBA" id="ARBA00022989"/>
    </source>
</evidence>
<dbReference type="PANTHER" id="PTHR23291">
    <property type="entry name" value="BAX INHIBITOR-RELATED"/>
    <property type="match status" value="1"/>
</dbReference>
<evidence type="ECO:0000256" key="3">
    <source>
        <dbReference type="ARBA" id="ARBA00022475"/>
    </source>
</evidence>
<keyword evidence="5 7" id="KW-1133">Transmembrane helix</keyword>
<keyword evidence="6 7" id="KW-0472">Membrane</keyword>
<dbReference type="GO" id="GO:0005886">
    <property type="term" value="C:plasma membrane"/>
    <property type="evidence" value="ECO:0007669"/>
    <property type="project" value="UniProtKB-SubCell"/>
</dbReference>
<feature type="transmembrane region" description="Helical" evidence="7">
    <location>
        <begin position="51"/>
        <end position="68"/>
    </location>
</feature>
<dbReference type="AlphaFoldDB" id="A0A2A5WUS9"/>
<evidence type="ECO:0000313" key="8">
    <source>
        <dbReference type="EMBL" id="PDH39866.1"/>
    </source>
</evidence>
<feature type="transmembrane region" description="Helical" evidence="7">
    <location>
        <begin position="75"/>
        <end position="98"/>
    </location>
</feature>
<dbReference type="CDD" id="cd10433">
    <property type="entry name" value="YccA_like"/>
    <property type="match status" value="1"/>
</dbReference>
<keyword evidence="3" id="KW-1003">Cell membrane</keyword>
<evidence type="ECO:0000256" key="2">
    <source>
        <dbReference type="ARBA" id="ARBA00010350"/>
    </source>
</evidence>
<dbReference type="Proteomes" id="UP000219327">
    <property type="component" value="Unassembled WGS sequence"/>
</dbReference>
<comment type="subcellular location">
    <subcellularLocation>
        <location evidence="1">Cell membrane</location>
        <topology evidence="1">Multi-pass membrane protein</topology>
    </subcellularLocation>
</comment>
<feature type="transmembrane region" description="Helical" evidence="7">
    <location>
        <begin position="25"/>
        <end position="45"/>
    </location>
</feature>
<gene>
    <name evidence="8" type="ORF">CNE99_04825</name>
</gene>
<keyword evidence="4 7" id="KW-0812">Transmembrane</keyword>
<comment type="caution">
    <text evidence="8">The sequence shown here is derived from an EMBL/GenBank/DDBJ whole genome shotgun (WGS) entry which is preliminary data.</text>
</comment>
<sequence>MAESDALTYRESAVVSTHKVLRNTYMLLSMTLLWTAGMAGLAMALEVPSMGFIPLLVAFGVLFAISKFRNSAVGIALVFLFTGILGFSLGPIIGYYVAAGGSQIVVTAASLTGLIFLSLSGYTLMSRKDFSFMSGFLTIGLWVIVGCILLLLLGPLFGFYSSAFHLAISAGVVILMSGLILYDTSRIIHGGETNYVMATVSLYLSIYNIFISLLHIFGAFGGDE</sequence>
<proteinExistence type="inferred from homology"/>
<dbReference type="InterPro" id="IPR006214">
    <property type="entry name" value="Bax_inhibitor_1-related"/>
</dbReference>
<evidence type="ECO:0000256" key="4">
    <source>
        <dbReference type="ARBA" id="ARBA00022692"/>
    </source>
</evidence>
<evidence type="ECO:0000256" key="6">
    <source>
        <dbReference type="ARBA" id="ARBA00023136"/>
    </source>
</evidence>
<organism evidence="8 9">
    <name type="scientific">OM182 bacterium MED-G24</name>
    <dbReference type="NCBI Taxonomy" id="1986255"/>
    <lineage>
        <taxon>Bacteria</taxon>
        <taxon>Pseudomonadati</taxon>
        <taxon>Pseudomonadota</taxon>
        <taxon>Gammaproteobacteria</taxon>
        <taxon>OMG group</taxon>
        <taxon>OM182 clade</taxon>
    </lineage>
</organism>
<name>A0A2A5WUS9_9GAMM</name>
<evidence type="ECO:0000256" key="7">
    <source>
        <dbReference type="RuleBase" id="RU004379"/>
    </source>
</evidence>
<feature type="transmembrane region" description="Helical" evidence="7">
    <location>
        <begin position="104"/>
        <end position="124"/>
    </location>
</feature>
<accession>A0A2A5WUS9</accession>
<feature type="transmembrane region" description="Helical" evidence="7">
    <location>
        <begin position="136"/>
        <end position="157"/>
    </location>
</feature>
<feature type="transmembrane region" description="Helical" evidence="7">
    <location>
        <begin position="163"/>
        <end position="182"/>
    </location>
</feature>
<evidence type="ECO:0000313" key="9">
    <source>
        <dbReference type="Proteomes" id="UP000219327"/>
    </source>
</evidence>
<feature type="transmembrane region" description="Helical" evidence="7">
    <location>
        <begin position="194"/>
        <end position="217"/>
    </location>
</feature>
<protein>
    <submittedName>
        <fullName evidence="8">BAX inhibitor protein</fullName>
    </submittedName>
</protein>
<reference evidence="8 9" key="1">
    <citation type="submission" date="2017-08" db="EMBL/GenBank/DDBJ databases">
        <title>Fine stratification of microbial communities through a metagenomic profile of the photic zone.</title>
        <authorList>
            <person name="Haro-Moreno J.M."/>
            <person name="Lopez-Perez M."/>
            <person name="De La Torre J."/>
            <person name="Picazo A."/>
            <person name="Camacho A."/>
            <person name="Rodriguez-Valera F."/>
        </authorList>
    </citation>
    <scope>NUCLEOTIDE SEQUENCE [LARGE SCALE GENOMIC DNA]</scope>
    <source>
        <strain evidence="8">MED-G24</strain>
    </source>
</reference>
<dbReference type="EMBL" id="NTKD01000018">
    <property type="protein sequence ID" value="PDH39866.1"/>
    <property type="molecule type" value="Genomic_DNA"/>
</dbReference>